<keyword evidence="4" id="KW-1185">Reference proteome</keyword>
<feature type="region of interest" description="Disordered" evidence="1">
    <location>
        <begin position="1"/>
        <end position="304"/>
    </location>
</feature>
<evidence type="ECO:0000313" key="4">
    <source>
        <dbReference type="Proteomes" id="UP001501427"/>
    </source>
</evidence>
<keyword evidence="2" id="KW-0812">Transmembrane</keyword>
<dbReference type="Proteomes" id="UP001501427">
    <property type="component" value="Unassembled WGS sequence"/>
</dbReference>
<evidence type="ECO:0008006" key="5">
    <source>
        <dbReference type="Google" id="ProtNLM"/>
    </source>
</evidence>
<keyword evidence="2" id="KW-0472">Membrane</keyword>
<name>A0ABP3NYT2_9ACTN</name>
<accession>A0ABP3NYT2</accession>
<evidence type="ECO:0000313" key="3">
    <source>
        <dbReference type="EMBL" id="GAA0554786.1"/>
    </source>
</evidence>
<feature type="compositionally biased region" description="Gly residues" evidence="1">
    <location>
        <begin position="218"/>
        <end position="232"/>
    </location>
</feature>
<reference evidence="4" key="1">
    <citation type="journal article" date="2019" name="Int. J. Syst. Evol. Microbiol.">
        <title>The Global Catalogue of Microorganisms (GCM) 10K type strain sequencing project: providing services to taxonomists for standard genome sequencing and annotation.</title>
        <authorList>
            <consortium name="The Broad Institute Genomics Platform"/>
            <consortium name="The Broad Institute Genome Sequencing Center for Infectious Disease"/>
            <person name="Wu L."/>
            <person name="Ma J."/>
        </authorList>
    </citation>
    <scope>NUCLEOTIDE SEQUENCE [LARGE SCALE GENOMIC DNA]</scope>
    <source>
        <strain evidence="4">JCM 10667</strain>
    </source>
</reference>
<protein>
    <recommendedName>
        <fullName evidence="5">Translation initiation factor IF-2</fullName>
    </recommendedName>
</protein>
<sequence>MDPDEPRRGGPRRRPMSRQGRQPPPRRTPPGRLGGGPRRPDPSRRTPRAVPPPRPPYEDDPAYHEPADRPGYPEAPGRGAPGYGAPPARGNAPASRGGPNTGETPRPQGAPGYGGMQRRGGPGGPGGAPGRYEATGPRTAPGYGTGPSQVPPAPGYREASGFQGAQGYGEMRGHGGAPGSGGAPGHGRGQGHDAPPGAGWAPGPGMTPGHPFAAGYDGPSGSGGGPGYGPGFGDEPDYDDGEGDYHDEAVPYPDDGPSGGKGKKAGKTGKKAGKKAKRRGGAGRPPVRSAAQPQAGKPKDAPRGKGPKLYFGAAAVLGLVVLLGLGAVFVLRGGDGPAAGDAAGTRIGTPAGTGLSPASYSSSSSASAYSGIASRKADPDPLTIEEVFPASAAKVAVPGGEVQVKLRTKRLDGDCADAVWGATVGEVLGEGGCTQVARGIYSGPRNGYGLAVAVFNLSGAAEADRFVATLEKTIGAGFVRPLEAPAPLDDFGRGFGMARGLAMGHFAVVTWAQRLDGKGGAEDEALLSLLIEGGKNPAVLGRAARASD</sequence>
<dbReference type="EMBL" id="BAAAHD010000016">
    <property type="protein sequence ID" value="GAA0554786.1"/>
    <property type="molecule type" value="Genomic_DNA"/>
</dbReference>
<feature type="compositionally biased region" description="Low complexity" evidence="1">
    <location>
        <begin position="69"/>
        <end position="98"/>
    </location>
</feature>
<feature type="transmembrane region" description="Helical" evidence="2">
    <location>
        <begin position="309"/>
        <end position="331"/>
    </location>
</feature>
<comment type="caution">
    <text evidence="3">The sequence shown here is derived from an EMBL/GenBank/DDBJ whole genome shotgun (WGS) entry which is preliminary data.</text>
</comment>
<evidence type="ECO:0000256" key="1">
    <source>
        <dbReference type="SAM" id="MobiDB-lite"/>
    </source>
</evidence>
<feature type="compositionally biased region" description="Low complexity" evidence="1">
    <location>
        <begin position="194"/>
        <end position="217"/>
    </location>
</feature>
<feature type="compositionally biased region" description="Gly residues" evidence="1">
    <location>
        <begin position="111"/>
        <end position="129"/>
    </location>
</feature>
<organism evidence="3 4">
    <name type="scientific">Actinomadura livida</name>
    <dbReference type="NCBI Taxonomy" id="79909"/>
    <lineage>
        <taxon>Bacteria</taxon>
        <taxon>Bacillati</taxon>
        <taxon>Actinomycetota</taxon>
        <taxon>Actinomycetes</taxon>
        <taxon>Streptosporangiales</taxon>
        <taxon>Thermomonosporaceae</taxon>
        <taxon>Actinomadura</taxon>
    </lineage>
</organism>
<keyword evidence="2" id="KW-1133">Transmembrane helix</keyword>
<feature type="compositionally biased region" description="Gly residues" evidence="1">
    <location>
        <begin position="174"/>
        <end position="188"/>
    </location>
</feature>
<feature type="compositionally biased region" description="Basic residues" evidence="1">
    <location>
        <begin position="261"/>
        <end position="281"/>
    </location>
</feature>
<gene>
    <name evidence="3" type="ORF">GCM10009546_15890</name>
</gene>
<proteinExistence type="predicted"/>
<evidence type="ECO:0000256" key="2">
    <source>
        <dbReference type="SAM" id="Phobius"/>
    </source>
</evidence>